<evidence type="ECO:0000259" key="8">
    <source>
        <dbReference type="PROSITE" id="PS50924"/>
    </source>
</evidence>
<dbReference type="InterPro" id="IPR035919">
    <property type="entry name" value="EAL_sf"/>
</dbReference>
<dbReference type="InterPro" id="IPR001633">
    <property type="entry name" value="EAL_dom"/>
</dbReference>
<dbReference type="Pfam" id="PF00990">
    <property type="entry name" value="GGDEF"/>
    <property type="match status" value="1"/>
</dbReference>
<dbReference type="InterPro" id="IPR029787">
    <property type="entry name" value="Nucleotide_cyclase"/>
</dbReference>
<feature type="transmembrane region" description="Helical" evidence="5">
    <location>
        <begin position="104"/>
        <end position="125"/>
    </location>
</feature>
<keyword evidence="5" id="KW-1133">Transmembrane helix</keyword>
<comment type="cofactor">
    <cofactor evidence="1">
        <name>Mg(2+)</name>
        <dbReference type="ChEBI" id="CHEBI:18420"/>
    </cofactor>
</comment>
<dbReference type="GO" id="GO:0071732">
    <property type="term" value="P:cellular response to nitric oxide"/>
    <property type="evidence" value="ECO:0007669"/>
    <property type="project" value="UniProtKB-ARBA"/>
</dbReference>
<dbReference type="InterPro" id="IPR000160">
    <property type="entry name" value="GGDEF_dom"/>
</dbReference>
<dbReference type="GO" id="GO:0016020">
    <property type="term" value="C:membrane"/>
    <property type="evidence" value="ECO:0007669"/>
    <property type="project" value="UniProtKB-UniRule"/>
</dbReference>
<dbReference type="PROSITE" id="PS50887">
    <property type="entry name" value="GGDEF"/>
    <property type="match status" value="1"/>
</dbReference>
<feature type="transmembrane region" description="Helical" evidence="5">
    <location>
        <begin position="6"/>
        <end position="29"/>
    </location>
</feature>
<dbReference type="Pfam" id="PF03707">
    <property type="entry name" value="MHYT"/>
    <property type="match status" value="3"/>
</dbReference>
<evidence type="ECO:0000313" key="10">
    <source>
        <dbReference type="Proteomes" id="UP000193100"/>
    </source>
</evidence>
<dbReference type="PANTHER" id="PTHR44757">
    <property type="entry name" value="DIGUANYLATE CYCLASE DGCP"/>
    <property type="match status" value="1"/>
</dbReference>
<dbReference type="InterPro" id="IPR005330">
    <property type="entry name" value="MHYT_dom"/>
</dbReference>
<organism evidence="9 10">
    <name type="scientific">Marinobacter salarius</name>
    <dbReference type="NCBI Taxonomy" id="1420917"/>
    <lineage>
        <taxon>Bacteria</taxon>
        <taxon>Pseudomonadati</taxon>
        <taxon>Pseudomonadota</taxon>
        <taxon>Gammaproteobacteria</taxon>
        <taxon>Pseudomonadales</taxon>
        <taxon>Marinobacteraceae</taxon>
        <taxon>Marinobacter</taxon>
    </lineage>
</organism>
<name>A0A1W6KAZ0_9GAMM</name>
<feature type="transmembrane region" description="Helical" evidence="5">
    <location>
        <begin position="172"/>
        <end position="195"/>
    </location>
</feature>
<evidence type="ECO:0000256" key="1">
    <source>
        <dbReference type="ARBA" id="ARBA00001946"/>
    </source>
</evidence>
<dbReference type="SUPFAM" id="SSF55073">
    <property type="entry name" value="Nucleotide cyclase"/>
    <property type="match status" value="1"/>
</dbReference>
<feature type="domain" description="EAL" evidence="6">
    <location>
        <begin position="430"/>
        <end position="684"/>
    </location>
</feature>
<feature type="transmembrane region" description="Helical" evidence="5">
    <location>
        <begin position="137"/>
        <end position="160"/>
    </location>
</feature>
<feature type="transmembrane region" description="Helical" evidence="5">
    <location>
        <begin position="78"/>
        <end position="97"/>
    </location>
</feature>
<dbReference type="PROSITE" id="PS50883">
    <property type="entry name" value="EAL"/>
    <property type="match status" value="1"/>
</dbReference>
<dbReference type="CDD" id="cd01948">
    <property type="entry name" value="EAL"/>
    <property type="match status" value="1"/>
</dbReference>
<feature type="transmembrane region" description="Helical" evidence="5">
    <location>
        <begin position="215"/>
        <end position="237"/>
    </location>
</feature>
<dbReference type="AlphaFoldDB" id="A0A1W6KAZ0"/>
<dbReference type="Pfam" id="PF00563">
    <property type="entry name" value="EAL"/>
    <property type="match status" value="1"/>
</dbReference>
<dbReference type="GO" id="GO:0071111">
    <property type="term" value="F:cyclic-guanylate-specific phosphodiesterase activity"/>
    <property type="evidence" value="ECO:0007669"/>
    <property type="project" value="UniProtKB-EC"/>
</dbReference>
<evidence type="ECO:0000259" key="6">
    <source>
        <dbReference type="PROSITE" id="PS50883"/>
    </source>
</evidence>
<dbReference type="SMART" id="SM00052">
    <property type="entry name" value="EAL"/>
    <property type="match status" value="1"/>
</dbReference>
<dbReference type="Proteomes" id="UP000193100">
    <property type="component" value="Chromosome"/>
</dbReference>
<dbReference type="Gene3D" id="3.20.20.450">
    <property type="entry name" value="EAL domain"/>
    <property type="match status" value="1"/>
</dbReference>
<dbReference type="InterPro" id="IPR043128">
    <property type="entry name" value="Rev_trsase/Diguanyl_cyclase"/>
</dbReference>
<protein>
    <recommendedName>
        <fullName evidence="2">cyclic-guanylate-specific phosphodiesterase</fullName>
        <ecNumber evidence="2">3.1.4.52</ecNumber>
    </recommendedName>
</protein>
<keyword evidence="5" id="KW-0812">Transmembrane</keyword>
<accession>A0A1W6KAZ0</accession>
<dbReference type="EC" id="3.1.4.52" evidence="2"/>
<reference evidence="9 10" key="1">
    <citation type="submission" date="2017-04" db="EMBL/GenBank/DDBJ databases">
        <title>Genome Sequence of Marinobacter salarius strain SMR5 Isolated from a culture of the Diatom Skeletonema marinoi.</title>
        <authorList>
            <person name="Topel M."/>
            <person name="Pinder M.I.M."/>
            <person name="Johansson O.N."/>
            <person name="Kourtchenko O."/>
            <person name="Godhe A."/>
            <person name="Clarke A.K."/>
        </authorList>
    </citation>
    <scope>NUCLEOTIDE SEQUENCE [LARGE SCALE GENOMIC DNA]</scope>
    <source>
        <strain evidence="9 10">SMR5</strain>
    </source>
</reference>
<evidence type="ECO:0000256" key="3">
    <source>
        <dbReference type="ARBA" id="ARBA00022636"/>
    </source>
</evidence>
<dbReference type="EMBL" id="CP020931">
    <property type="protein sequence ID" value="ARM84606.1"/>
    <property type="molecule type" value="Genomic_DNA"/>
</dbReference>
<feature type="domain" description="GGDEF" evidence="7">
    <location>
        <begin position="289"/>
        <end position="421"/>
    </location>
</feature>
<feature type="domain" description="MHYT" evidence="8">
    <location>
        <begin position="6"/>
        <end position="199"/>
    </location>
</feature>
<evidence type="ECO:0000256" key="2">
    <source>
        <dbReference type="ARBA" id="ARBA00012282"/>
    </source>
</evidence>
<dbReference type="PANTHER" id="PTHR44757:SF2">
    <property type="entry name" value="BIOFILM ARCHITECTURE MAINTENANCE PROTEIN MBAA"/>
    <property type="match status" value="1"/>
</dbReference>
<dbReference type="NCBIfam" id="TIGR00254">
    <property type="entry name" value="GGDEF"/>
    <property type="match status" value="1"/>
</dbReference>
<dbReference type="FunFam" id="3.30.70.270:FF:000001">
    <property type="entry name" value="Diguanylate cyclase domain protein"/>
    <property type="match status" value="1"/>
</dbReference>
<sequence length="693" mass="75847">MLESSYNEVLVACSIIIAVLASYTALNMASRVSSASGRSAVLWLIGGSIAMGFGIWSMHFIGMLAFSLPIELGYDVPLTLLSLVIAIACSAFALYLVCQDTLPWGRLLSGGLLMGLGVASMHYIGMEALLMHPYIFYVPWLVGLSIVIAIVASTAALWLAFRLREESKRATFGRIGASLVMGCAIIGMHYTGMAASKFPIDSFCGAANSGIDTKWLAVLVIIVSLAVFAIALIVSMLDVRTSQLSNSLDDANNELIKLALQDNLTRIPNRVLLGDRLEQAIHRAERNNGEFAVLFLDLDGFKAINDMHGHHVGDQLLKEVANRLLSNKREGDTAARLGGDEFVLLLEPCSPETSAVFAQRLIDAIEQPYETSNIPLHISTSVGIAIYPQDGKTEHELMVNADAAMYHAKKQGRNGYCFFEHGMNANVHLQMQMQQNLRQAVSRNELVLHYQPKFVAPDGPMTGLEALLRWQSPDHGFLSPDRFLPLAESSGLIVPIGNWVIEEACRQMKVWYDQGHQEWSVAVNLSAVQLEHHSLVDVVREALRKHSLDPSHLVLEITETTAMCNAETSLTVLNKLSDLGVSISIDDFGTGYSSLLYLKRLPANELKIDRGFITELAQDNDDEAIIQAIIALGKTLDMRIVAEGVETAEQQALLTQLGCNTLQGYLLARPAPPEALLEKIAHMTKRTESALVT</sequence>
<dbReference type="GeneID" id="77256482"/>
<dbReference type="CDD" id="cd01949">
    <property type="entry name" value="GGDEF"/>
    <property type="match status" value="1"/>
</dbReference>
<proteinExistence type="predicted"/>
<dbReference type="InterPro" id="IPR052155">
    <property type="entry name" value="Biofilm_reg_signaling"/>
</dbReference>
<comment type="catalytic activity">
    <reaction evidence="4">
        <text>3',3'-c-di-GMP + H2O = 5'-phosphoguanylyl(3'-&gt;5')guanosine + H(+)</text>
        <dbReference type="Rhea" id="RHEA:24902"/>
        <dbReference type="ChEBI" id="CHEBI:15377"/>
        <dbReference type="ChEBI" id="CHEBI:15378"/>
        <dbReference type="ChEBI" id="CHEBI:58754"/>
        <dbReference type="ChEBI" id="CHEBI:58805"/>
        <dbReference type="EC" id="3.1.4.52"/>
    </reaction>
    <physiologicalReaction direction="left-to-right" evidence="4">
        <dbReference type="Rhea" id="RHEA:24903"/>
    </physiologicalReaction>
</comment>
<evidence type="ECO:0000256" key="5">
    <source>
        <dbReference type="PROSITE-ProRule" id="PRU00244"/>
    </source>
</evidence>
<dbReference type="SUPFAM" id="SSF141868">
    <property type="entry name" value="EAL domain-like"/>
    <property type="match status" value="1"/>
</dbReference>
<feature type="transmembrane region" description="Helical" evidence="5">
    <location>
        <begin position="41"/>
        <end position="66"/>
    </location>
</feature>
<gene>
    <name evidence="9" type="ORF">MARSALSMR5_02545</name>
</gene>
<keyword evidence="3" id="KW-0973">c-di-GMP</keyword>
<evidence type="ECO:0000259" key="7">
    <source>
        <dbReference type="PROSITE" id="PS50887"/>
    </source>
</evidence>
<evidence type="ECO:0000256" key="4">
    <source>
        <dbReference type="ARBA" id="ARBA00051114"/>
    </source>
</evidence>
<dbReference type="RefSeq" id="WP_085681035.1">
    <property type="nucleotide sequence ID" value="NZ_CP020931.1"/>
</dbReference>
<dbReference type="SMART" id="SM00267">
    <property type="entry name" value="GGDEF"/>
    <property type="match status" value="1"/>
</dbReference>
<dbReference type="PROSITE" id="PS50924">
    <property type="entry name" value="MHYT"/>
    <property type="match status" value="1"/>
</dbReference>
<evidence type="ECO:0000313" key="9">
    <source>
        <dbReference type="EMBL" id="ARM84606.1"/>
    </source>
</evidence>
<dbReference type="Gene3D" id="3.30.70.270">
    <property type="match status" value="1"/>
</dbReference>
<dbReference type="FunFam" id="3.20.20.450:FF:000001">
    <property type="entry name" value="Cyclic di-GMP phosphodiesterase yahA"/>
    <property type="match status" value="1"/>
</dbReference>
<keyword evidence="5" id="KW-0472">Membrane</keyword>